<proteinExistence type="predicted"/>
<keyword evidence="5" id="KW-0614">Plasmid</keyword>
<feature type="compositionally biased region" description="Basic and acidic residues" evidence="2">
    <location>
        <begin position="212"/>
        <end position="270"/>
    </location>
</feature>
<dbReference type="KEGG" id="bti:BTG_32953"/>
<dbReference type="PANTHER" id="PTHR43308:SF1">
    <property type="entry name" value="OUTER MEMBRANE PROTEIN ALPHA"/>
    <property type="match status" value="1"/>
</dbReference>
<keyword evidence="1 3" id="KW-0732">Signal</keyword>
<reference evidence="5 6" key="1">
    <citation type="submission" date="2012-08" db="EMBL/GenBank/DDBJ databases">
        <authorList>
            <person name="Doggett N."/>
            <person name="Teshima H."/>
            <person name="Bruce D."/>
            <person name="Detter J.C."/>
            <person name="Johnson S.L."/>
            <person name="Han C."/>
        </authorList>
    </citation>
    <scope>NUCLEOTIDE SEQUENCE [LARGE SCALE GENOMIC DNA]</scope>
    <source>
        <strain evidence="5 6">HD-771</strain>
        <plasmid evidence="5 6">p04</plasmid>
    </source>
</reference>
<accession>A0A9W3JGX6</accession>
<dbReference type="Proteomes" id="UP000005259">
    <property type="component" value="Plasmid p04"/>
</dbReference>
<dbReference type="PANTHER" id="PTHR43308">
    <property type="entry name" value="OUTER MEMBRANE PROTEIN ALPHA-RELATED"/>
    <property type="match status" value="1"/>
</dbReference>
<feature type="region of interest" description="Disordered" evidence="2">
    <location>
        <begin position="212"/>
        <end position="280"/>
    </location>
</feature>
<feature type="domain" description="SLH" evidence="4">
    <location>
        <begin position="158"/>
        <end position="216"/>
    </location>
</feature>
<gene>
    <name evidence="5" type="ORF">BTG_32953</name>
</gene>
<dbReference type="PROSITE" id="PS51272">
    <property type="entry name" value="SLH"/>
    <property type="match status" value="3"/>
</dbReference>
<dbReference type="AlphaFoldDB" id="A0A9W3JGX6"/>
<feature type="domain" description="SLH" evidence="4">
    <location>
        <begin position="33"/>
        <end position="93"/>
    </location>
</feature>
<feature type="signal peptide" evidence="3">
    <location>
        <begin position="1"/>
        <end position="28"/>
    </location>
</feature>
<dbReference type="EMBL" id="CP003756">
    <property type="protein sequence ID" value="AFQ19922.1"/>
    <property type="molecule type" value="Genomic_DNA"/>
</dbReference>
<dbReference type="InterPro" id="IPR001119">
    <property type="entry name" value="SLH_dom"/>
</dbReference>
<dbReference type="RefSeq" id="WP_000728040.1">
    <property type="nucleotide sequence ID" value="NC_018488.1"/>
</dbReference>
<evidence type="ECO:0000313" key="6">
    <source>
        <dbReference type="Proteomes" id="UP000005259"/>
    </source>
</evidence>
<evidence type="ECO:0000313" key="5">
    <source>
        <dbReference type="EMBL" id="AFQ19922.1"/>
    </source>
</evidence>
<sequence length="425" mass="47059">MKKKLLTTATALTIMGTAVLGTGASVNAADNTDSLKYNDVPANHWSTKAIYDLTNRKVVQGYGNNVFGFGDNVTRGQVARMIYTYVKPADADASFKSPFTDIKGHLFEKEILAVAKAGLVKGFGDGKYGPDDILTREQMAQVLTNAFKFKGTKTTKFADVDKNSWAYGAISALEENGVTIGTGGNMYSPQMHVTREAYSQFLYNSINVVEKKKPETKPEVKPEEKPETKPEVKPEEKPETKPEVKPEEKPETKPEVKPEEKPETKPEEKLPQGLDSGLATPETKFNETAFNNLQVSQDSVSSPAQNIVKSVNQKYGTNLKYNNIGAEVTLKDEGMYLPSSTFNAQFLVESIDKDNYKILFLSNNNATVELAKEWVKLLTPALNVDKEIDTMVNSPKISNYEKGDHKVRIGLTMVDKMLYVQVKSN</sequence>
<dbReference type="Pfam" id="PF00395">
    <property type="entry name" value="SLH"/>
    <property type="match status" value="3"/>
</dbReference>
<evidence type="ECO:0000256" key="3">
    <source>
        <dbReference type="SAM" id="SignalP"/>
    </source>
</evidence>
<feature type="chain" id="PRO_5040806954" evidence="3">
    <location>
        <begin position="29"/>
        <end position="425"/>
    </location>
</feature>
<geneLocation type="plasmid" evidence="5 6">
    <name>p04</name>
</geneLocation>
<feature type="domain" description="SLH" evidence="4">
    <location>
        <begin position="94"/>
        <end position="157"/>
    </location>
</feature>
<name>A0A9W3JGX6_BACTU</name>
<evidence type="ECO:0000256" key="1">
    <source>
        <dbReference type="ARBA" id="ARBA00022729"/>
    </source>
</evidence>
<protein>
    <submittedName>
        <fullName evidence="5">S-layer protein</fullName>
    </submittedName>
</protein>
<evidence type="ECO:0000259" key="4">
    <source>
        <dbReference type="PROSITE" id="PS51272"/>
    </source>
</evidence>
<dbReference type="InterPro" id="IPR051465">
    <property type="entry name" value="Cell_Envelope_Struct_Comp"/>
</dbReference>
<organism evidence="5 6">
    <name type="scientific">Bacillus thuringiensis HD-771</name>
    <dbReference type="NCBI Taxonomy" id="1218175"/>
    <lineage>
        <taxon>Bacteria</taxon>
        <taxon>Bacillati</taxon>
        <taxon>Bacillota</taxon>
        <taxon>Bacilli</taxon>
        <taxon>Bacillales</taxon>
        <taxon>Bacillaceae</taxon>
        <taxon>Bacillus</taxon>
        <taxon>Bacillus cereus group</taxon>
    </lineage>
</organism>
<evidence type="ECO:0000256" key="2">
    <source>
        <dbReference type="SAM" id="MobiDB-lite"/>
    </source>
</evidence>